<dbReference type="EMBL" id="GBRD01001198">
    <property type="protein sequence ID" value="JAG64623.1"/>
    <property type="molecule type" value="Transcribed_RNA"/>
</dbReference>
<accession>A0A0K8TGA8</accession>
<evidence type="ECO:0000313" key="4">
    <source>
        <dbReference type="EMBL" id="JAG64623.1"/>
    </source>
</evidence>
<evidence type="ECO:0000256" key="1">
    <source>
        <dbReference type="ARBA" id="ARBA00023136"/>
    </source>
</evidence>
<evidence type="ECO:0008006" key="5">
    <source>
        <dbReference type="Google" id="ProtNLM"/>
    </source>
</evidence>
<comment type="subcellular location">
    <subcellularLocation>
        <location evidence="3">Peroxisome membrane</location>
    </subcellularLocation>
</comment>
<dbReference type="PANTHER" id="PTHR20990">
    <property type="entry name" value="PEROXISOMAL BIOGENESIS FACTOR 11"/>
    <property type="match status" value="1"/>
</dbReference>
<dbReference type="PANTHER" id="PTHR20990:SF1">
    <property type="entry name" value="PEROXISOMAL MEMBRANE PROTEIN 11C"/>
    <property type="match status" value="1"/>
</dbReference>
<dbReference type="Pfam" id="PF05648">
    <property type="entry name" value="PEX11"/>
    <property type="match status" value="1"/>
</dbReference>
<dbReference type="GO" id="GO:0005778">
    <property type="term" value="C:peroxisomal membrane"/>
    <property type="evidence" value="ECO:0007669"/>
    <property type="project" value="UniProtKB-SubCell"/>
</dbReference>
<sequence length="222" mass="25606">MESLKNLAEYLESYSGRDKVMRILYYAAQYAAGRTCTPEVQDKLNEFSDQINSCRTVLRLFDDIPMLYYTLSYGLGKKEPEKFLSFCGVAVNALDQLYYPVEHIAWAADCKLLPFKSDRWWTASSICWALSMYLMVLKSLRHQRIIQNIRKNIAQMRGVSQENIHALSTLQKNEMLTAIRCLLDLVHAVHWLPYGFLWAGKLKQWHIGILGILSSLISLCQS</sequence>
<dbReference type="InterPro" id="IPR026510">
    <property type="entry name" value="PEX11C_met"/>
</dbReference>
<dbReference type="GO" id="GO:0016559">
    <property type="term" value="P:peroxisome fission"/>
    <property type="evidence" value="ECO:0007669"/>
    <property type="project" value="InterPro"/>
</dbReference>
<keyword evidence="2" id="KW-0576">Peroxisome</keyword>
<dbReference type="AlphaFoldDB" id="A0A0K8TGA8"/>
<name>A0A0K8TGA8_LYGHE</name>
<evidence type="ECO:0000256" key="2">
    <source>
        <dbReference type="ARBA" id="ARBA00023140"/>
    </source>
</evidence>
<protein>
    <recommendedName>
        <fullName evidence="5">Peroxisomal membrane protein 11C</fullName>
    </recommendedName>
</protein>
<reference evidence="4" key="1">
    <citation type="submission" date="2014-09" db="EMBL/GenBank/DDBJ databases">
        <authorList>
            <person name="Magalhaes I.L.F."/>
            <person name="Oliveira U."/>
            <person name="Santos F.R."/>
            <person name="Vidigal T.H.D.A."/>
            <person name="Brescovit A.D."/>
            <person name="Santos A.J."/>
        </authorList>
    </citation>
    <scope>NUCLEOTIDE SEQUENCE</scope>
</reference>
<dbReference type="InterPro" id="IPR008733">
    <property type="entry name" value="PEX11"/>
</dbReference>
<evidence type="ECO:0000256" key="3">
    <source>
        <dbReference type="ARBA" id="ARBA00046271"/>
    </source>
</evidence>
<proteinExistence type="predicted"/>
<keyword evidence="1" id="KW-0472">Membrane</keyword>
<organism evidence="4">
    <name type="scientific">Lygus hesperus</name>
    <name type="common">Western plant bug</name>
    <dbReference type="NCBI Taxonomy" id="30085"/>
    <lineage>
        <taxon>Eukaryota</taxon>
        <taxon>Metazoa</taxon>
        <taxon>Ecdysozoa</taxon>
        <taxon>Arthropoda</taxon>
        <taxon>Hexapoda</taxon>
        <taxon>Insecta</taxon>
        <taxon>Pterygota</taxon>
        <taxon>Neoptera</taxon>
        <taxon>Paraneoptera</taxon>
        <taxon>Hemiptera</taxon>
        <taxon>Heteroptera</taxon>
        <taxon>Panheteroptera</taxon>
        <taxon>Cimicomorpha</taxon>
        <taxon>Miridae</taxon>
        <taxon>Mirini</taxon>
        <taxon>Lygus</taxon>
    </lineage>
</organism>